<accession>A0A2S0RCX2</accession>
<dbReference type="SUPFAM" id="SSF160574">
    <property type="entry name" value="BT0923-like"/>
    <property type="match status" value="1"/>
</dbReference>
<keyword evidence="2" id="KW-0812">Transmembrane</keyword>
<evidence type="ECO:0000313" key="4">
    <source>
        <dbReference type="Proteomes" id="UP000244193"/>
    </source>
</evidence>
<proteinExistence type="predicted"/>
<dbReference type="EMBL" id="CP028811">
    <property type="protein sequence ID" value="AWA29484.1"/>
    <property type="molecule type" value="Genomic_DNA"/>
</dbReference>
<reference evidence="3 4" key="1">
    <citation type="submission" date="2018-04" db="EMBL/GenBank/DDBJ databases">
        <title>Genome sequencing of Flavobacterium sp. HYN0048.</title>
        <authorList>
            <person name="Yi H."/>
            <person name="Baek C."/>
        </authorList>
    </citation>
    <scope>NUCLEOTIDE SEQUENCE [LARGE SCALE GENOMIC DNA]</scope>
    <source>
        <strain evidence="3 4">HYN0048</strain>
    </source>
</reference>
<dbReference type="Proteomes" id="UP000244193">
    <property type="component" value="Chromosome"/>
</dbReference>
<sequence>MTDRLINFIIKFTEYKLTVKVMKNLVIALAMMTGLTFYGNALDNRPVKNSVKSEKSARTLKKQQVSKANLPKDARQYIKENFPANGFVYAVKQGTNSEGTIYEVGIAMEDKLSILEFDAKGETLSERMTDK</sequence>
<keyword evidence="4" id="KW-1185">Reference proteome</keyword>
<gene>
    <name evidence="3" type="ORF">HYN48_04930</name>
</gene>
<dbReference type="KEGG" id="fmg:HYN48_04930"/>
<feature type="transmembrane region" description="Helical" evidence="2">
    <location>
        <begin position="21"/>
        <end position="39"/>
    </location>
</feature>
<dbReference type="Gene3D" id="3.40.1420.30">
    <property type="match status" value="1"/>
</dbReference>
<organism evidence="3 4">
    <name type="scientific">Flavobacterium magnum</name>
    <dbReference type="NCBI Taxonomy" id="2162713"/>
    <lineage>
        <taxon>Bacteria</taxon>
        <taxon>Pseudomonadati</taxon>
        <taxon>Bacteroidota</taxon>
        <taxon>Flavobacteriia</taxon>
        <taxon>Flavobacteriales</taxon>
        <taxon>Flavobacteriaceae</taxon>
        <taxon>Flavobacterium</taxon>
    </lineage>
</organism>
<evidence type="ECO:0000256" key="1">
    <source>
        <dbReference type="SAM" id="MobiDB-lite"/>
    </source>
</evidence>
<evidence type="ECO:0000313" key="3">
    <source>
        <dbReference type="EMBL" id="AWA29484.1"/>
    </source>
</evidence>
<feature type="region of interest" description="Disordered" evidence="1">
    <location>
        <begin position="49"/>
        <end position="68"/>
    </location>
</feature>
<protein>
    <recommendedName>
        <fullName evidence="5">PepSY domain-containing protein</fullName>
    </recommendedName>
</protein>
<keyword evidence="2" id="KW-0472">Membrane</keyword>
<dbReference type="AlphaFoldDB" id="A0A2S0RCX2"/>
<evidence type="ECO:0000256" key="2">
    <source>
        <dbReference type="SAM" id="Phobius"/>
    </source>
</evidence>
<evidence type="ECO:0008006" key="5">
    <source>
        <dbReference type="Google" id="ProtNLM"/>
    </source>
</evidence>
<name>A0A2S0RCX2_9FLAO</name>
<keyword evidence="2" id="KW-1133">Transmembrane helix</keyword>